<dbReference type="Proteomes" id="UP000248798">
    <property type="component" value="Unassembled WGS sequence"/>
</dbReference>
<feature type="region of interest" description="Disordered" evidence="1">
    <location>
        <begin position="33"/>
        <end position="77"/>
    </location>
</feature>
<dbReference type="AlphaFoldDB" id="A0A328FA61"/>
<dbReference type="RefSeq" id="WP_111960508.1">
    <property type="nucleotide sequence ID" value="NZ_CP036313.1"/>
</dbReference>
<protein>
    <submittedName>
        <fullName evidence="3">Uncharacterized protein</fullName>
    </submittedName>
</protein>
<evidence type="ECO:0000313" key="4">
    <source>
        <dbReference type="Proteomes" id="UP000248798"/>
    </source>
</evidence>
<dbReference type="Proteomes" id="UP000293902">
    <property type="component" value="Chromosome"/>
</dbReference>
<sequence>MRVVCPSRLPLKSHNYMAAIAWDLADTADRQGERARDISHRAIKREPSDLSRPVAPMDVAEMRRIRDENMRKKHGKD</sequence>
<feature type="compositionally biased region" description="Basic and acidic residues" evidence="1">
    <location>
        <begin position="60"/>
        <end position="70"/>
    </location>
</feature>
<reference evidence="3 4" key="1">
    <citation type="submission" date="2018-06" db="EMBL/GenBank/DDBJ databases">
        <title>Complete Genome Sequence of Desulfobacter hydrogenophilus (DSM3380).</title>
        <authorList>
            <person name="Marietou A."/>
            <person name="Schreiber L."/>
            <person name="Marshall I."/>
            <person name="Jorgensen B."/>
        </authorList>
    </citation>
    <scope>NUCLEOTIDE SEQUENCE [LARGE SCALE GENOMIC DNA]</scope>
    <source>
        <strain evidence="3 4">DSM 3380</strain>
    </source>
</reference>
<evidence type="ECO:0000313" key="2">
    <source>
        <dbReference type="EMBL" id="QBH14305.1"/>
    </source>
</evidence>
<feature type="compositionally biased region" description="Basic and acidic residues" evidence="1">
    <location>
        <begin position="33"/>
        <end position="49"/>
    </location>
</feature>
<accession>A0A328FA61</accession>
<organism evidence="3 4">
    <name type="scientific">Desulfobacter hydrogenophilus</name>
    <dbReference type="NCBI Taxonomy" id="2291"/>
    <lineage>
        <taxon>Bacteria</taxon>
        <taxon>Pseudomonadati</taxon>
        <taxon>Thermodesulfobacteriota</taxon>
        <taxon>Desulfobacteria</taxon>
        <taxon>Desulfobacterales</taxon>
        <taxon>Desulfobacteraceae</taxon>
        <taxon>Desulfobacter</taxon>
    </lineage>
</organism>
<dbReference type="EMBL" id="QLNI01000075">
    <property type="protein sequence ID" value="RAL99972.1"/>
    <property type="molecule type" value="Genomic_DNA"/>
</dbReference>
<reference evidence="2 5" key="2">
    <citation type="submission" date="2019-02" db="EMBL/GenBank/DDBJ databases">
        <title>Complete genome sequence of Desulfobacter hydrogenophilus AcRS1.</title>
        <authorList>
            <person name="Marietou A."/>
            <person name="Lund M.B."/>
            <person name="Marshall I.P.G."/>
            <person name="Schreiber L."/>
            <person name="Jorgensen B."/>
        </authorList>
    </citation>
    <scope>NUCLEOTIDE SEQUENCE [LARGE SCALE GENOMIC DNA]</scope>
    <source>
        <strain evidence="2 5">AcRS1</strain>
    </source>
</reference>
<keyword evidence="5" id="KW-1185">Reference proteome</keyword>
<proteinExistence type="predicted"/>
<gene>
    <name evidence="3" type="ORF">DO021_21495</name>
    <name evidence="2" type="ORF">EYB58_16110</name>
</gene>
<evidence type="ECO:0000256" key="1">
    <source>
        <dbReference type="SAM" id="MobiDB-lite"/>
    </source>
</evidence>
<evidence type="ECO:0000313" key="5">
    <source>
        <dbReference type="Proteomes" id="UP000293902"/>
    </source>
</evidence>
<dbReference type="EMBL" id="CP036313">
    <property type="protein sequence ID" value="QBH14305.1"/>
    <property type="molecule type" value="Genomic_DNA"/>
</dbReference>
<evidence type="ECO:0000313" key="3">
    <source>
        <dbReference type="EMBL" id="RAL99972.1"/>
    </source>
</evidence>
<name>A0A328FA61_9BACT</name>